<dbReference type="EMBL" id="BAAAQY010000002">
    <property type="protein sequence ID" value="GAA2226451.1"/>
    <property type="molecule type" value="Genomic_DNA"/>
</dbReference>
<evidence type="ECO:0000313" key="4">
    <source>
        <dbReference type="Proteomes" id="UP001500929"/>
    </source>
</evidence>
<evidence type="ECO:0000313" key="3">
    <source>
        <dbReference type="EMBL" id="GAA2226451.1"/>
    </source>
</evidence>
<keyword evidence="2" id="KW-0812">Transmembrane</keyword>
<comment type="caution">
    <text evidence="3">The sequence shown here is derived from an EMBL/GenBank/DDBJ whole genome shotgun (WGS) entry which is preliminary data.</text>
</comment>
<feature type="transmembrane region" description="Helical" evidence="2">
    <location>
        <begin position="20"/>
        <end position="37"/>
    </location>
</feature>
<accession>A0ABP5Q5C4</accession>
<protein>
    <recommendedName>
        <fullName evidence="5">TPM domain-containing protein</fullName>
    </recommendedName>
</protein>
<reference evidence="4" key="1">
    <citation type="journal article" date="2019" name="Int. J. Syst. Evol. Microbiol.">
        <title>The Global Catalogue of Microorganisms (GCM) 10K type strain sequencing project: providing services to taxonomists for standard genome sequencing and annotation.</title>
        <authorList>
            <consortium name="The Broad Institute Genomics Platform"/>
            <consortium name="The Broad Institute Genome Sequencing Center for Infectious Disease"/>
            <person name="Wu L."/>
            <person name="Ma J."/>
        </authorList>
    </citation>
    <scope>NUCLEOTIDE SEQUENCE [LARGE SCALE GENOMIC DNA]</scope>
    <source>
        <strain evidence="4">JCM 16117</strain>
    </source>
</reference>
<gene>
    <name evidence="3" type="ORF">GCM10009851_08000</name>
</gene>
<name>A0ABP5Q5C4_9MICO</name>
<evidence type="ECO:0000256" key="2">
    <source>
        <dbReference type="SAM" id="Phobius"/>
    </source>
</evidence>
<keyword evidence="4" id="KW-1185">Reference proteome</keyword>
<keyword evidence="1" id="KW-0175">Coiled coil</keyword>
<feature type="coiled-coil region" evidence="1">
    <location>
        <begin position="69"/>
        <end position="96"/>
    </location>
</feature>
<dbReference type="Proteomes" id="UP001500929">
    <property type="component" value="Unassembled WGS sequence"/>
</dbReference>
<keyword evidence="2" id="KW-0472">Membrane</keyword>
<proteinExistence type="predicted"/>
<keyword evidence="2" id="KW-1133">Transmembrane helix</keyword>
<organism evidence="3 4">
    <name type="scientific">Herbiconiux moechotypicola</name>
    <dbReference type="NCBI Taxonomy" id="637393"/>
    <lineage>
        <taxon>Bacteria</taxon>
        <taxon>Bacillati</taxon>
        <taxon>Actinomycetota</taxon>
        <taxon>Actinomycetes</taxon>
        <taxon>Micrococcales</taxon>
        <taxon>Microbacteriaceae</taxon>
        <taxon>Herbiconiux</taxon>
    </lineage>
</organism>
<evidence type="ECO:0008006" key="5">
    <source>
        <dbReference type="Google" id="ProtNLM"/>
    </source>
</evidence>
<sequence>MLKRGSYSGGMGDFSLLPSLLALVVVVAGLVVVSTLLRRRARRRPAPAIGGAPLREPVDELRKRASIRLVQMDDGIRAAEEELEFARAEFGEAAAHEFADALGTARRRASEAFALQQRLDDSEPDTEQEQRDWSRRILALSDAALALSTAQSRAFAERRRAEGSAADSLRRLDELLATVRVRGQDALRTLATVAGEYDGSASSDLAHAAADAQTALDSAQSDLRAARAELETDPLAAISRRTRSAEAELARAGSVYDAIERLPHDLATASARLADAITAAGLAVRDAQSLRDRVDDHADTVRIAEAGERLRSVAASAAARRPAHPVADLDALARATAELDTAVAVARSAQQRIDSAREALAGALRIAESHIATAEQFIGSRRGGVGTDARTRLASAHRELERARLESDPLVALDTARRAATYATDADALARYDALHA</sequence>
<evidence type="ECO:0000256" key="1">
    <source>
        <dbReference type="SAM" id="Coils"/>
    </source>
</evidence>